<dbReference type="EMBL" id="JAUTXU010000435">
    <property type="protein sequence ID" value="KAK3680662.1"/>
    <property type="molecule type" value="Genomic_DNA"/>
</dbReference>
<gene>
    <name evidence="1" type="primary">RRP8_2</name>
    <name evidence="1" type="ORF">LTR37_021124</name>
</gene>
<organism evidence="1 2">
    <name type="scientific">Vermiconidia calcicola</name>
    <dbReference type="NCBI Taxonomy" id="1690605"/>
    <lineage>
        <taxon>Eukaryota</taxon>
        <taxon>Fungi</taxon>
        <taxon>Dikarya</taxon>
        <taxon>Ascomycota</taxon>
        <taxon>Pezizomycotina</taxon>
        <taxon>Dothideomycetes</taxon>
        <taxon>Dothideomycetidae</taxon>
        <taxon>Mycosphaerellales</taxon>
        <taxon>Extremaceae</taxon>
        <taxon>Vermiconidia</taxon>
    </lineage>
</organism>
<evidence type="ECO:0000313" key="1">
    <source>
        <dbReference type="EMBL" id="KAK3680662.1"/>
    </source>
</evidence>
<keyword evidence="1" id="KW-0489">Methyltransferase</keyword>
<keyword evidence="1" id="KW-0808">Transferase</keyword>
<reference evidence="1" key="1">
    <citation type="submission" date="2023-07" db="EMBL/GenBank/DDBJ databases">
        <title>Black Yeasts Isolated from many extreme environments.</title>
        <authorList>
            <person name="Coleine C."/>
            <person name="Stajich J.E."/>
            <person name="Selbmann L."/>
        </authorList>
    </citation>
    <scope>NUCLEOTIDE SEQUENCE</scope>
    <source>
        <strain evidence="1">CCFEE 5714</strain>
    </source>
</reference>
<name>A0ACC3MCE7_9PEZI</name>
<evidence type="ECO:0000313" key="2">
    <source>
        <dbReference type="Proteomes" id="UP001281147"/>
    </source>
</evidence>
<accession>A0ACC3MCE7</accession>
<sequence length="536" mass="60610">MFAVKGWSIDAASLQPQTEVFKPAKARDGEQQKSSKKRKRRQPNEAKQDPNVRADDVGRLWEQHVEGGELSKSQQKREQKRQKLEQMREEKSGPYELPNAMSKPVGERKIEKWEDIVLGTRAEKMGEKKLTKKEKKKLLKAEEQAKKAERPEDQQPQTANGLGDAGPKPEVTKPIPTDKIVPPTEKLTPMQSAMRQKLISARFRHLNQTLYTEPSNKAQDLFTQKPEMFEDYHAGFRQQVSVWPENPLDKFISEIRRRGKLKPPKIAKKRKVNASAKTLPQEAFYGLLPRTHGVCVLADMGCGDARLAQTLKNAGDTTSLNLKVQSYDLHSPSPLVTKADISNLPLKNDSVDVAILCLALMGTNWIAFIEEAHRILHWKGELWVAEIKSRFGRVNKSGKPVEHTVGNKKKQAALLKAKEAKQREEQEVNEDEVLQTEVDGVASNKEETDISAFVAVLKRRGFILKPPGERSVDLKNKMFVKMEFVKALTPTKGQGVSKEQPKDGSRPKIKFIPDDEEEPSTEDEATVLKPCLYKIR</sequence>
<protein>
    <submittedName>
        <fullName evidence="1">25S rRNA (Adenine645-N1)-methyltransferase</fullName>
        <ecNumber evidence="1">2.1.1.287</ecNumber>
    </submittedName>
</protein>
<keyword evidence="2" id="KW-1185">Reference proteome</keyword>
<dbReference type="EC" id="2.1.1.287" evidence="1"/>
<proteinExistence type="predicted"/>
<dbReference type="Proteomes" id="UP001281147">
    <property type="component" value="Unassembled WGS sequence"/>
</dbReference>
<comment type="caution">
    <text evidence="1">The sequence shown here is derived from an EMBL/GenBank/DDBJ whole genome shotgun (WGS) entry which is preliminary data.</text>
</comment>